<comment type="cofactor">
    <cofactor evidence="1">
        <name>Mn(2+)</name>
        <dbReference type="ChEBI" id="CHEBI:29035"/>
    </cofactor>
</comment>
<dbReference type="Pfam" id="PF00293">
    <property type="entry name" value="NUDIX"/>
    <property type="match status" value="1"/>
</dbReference>
<evidence type="ECO:0000256" key="5">
    <source>
        <dbReference type="ARBA" id="ARBA00022842"/>
    </source>
</evidence>
<dbReference type="PANTHER" id="PTHR12992">
    <property type="entry name" value="NUDIX HYDROLASE"/>
    <property type="match status" value="1"/>
</dbReference>
<keyword evidence="3" id="KW-0479">Metal-binding</keyword>
<evidence type="ECO:0000313" key="9">
    <source>
        <dbReference type="Proteomes" id="UP001556367"/>
    </source>
</evidence>
<protein>
    <recommendedName>
        <fullName evidence="7">Nudix hydrolase domain-containing protein</fullName>
    </recommendedName>
</protein>
<keyword evidence="6" id="KW-0464">Manganese</keyword>
<accession>A0ABR3JDM2</accession>
<dbReference type="PANTHER" id="PTHR12992:SF24">
    <property type="entry name" value="PEROXISOMAL COENZYME A DIPHOSPHATASE NUDT7"/>
    <property type="match status" value="1"/>
</dbReference>
<evidence type="ECO:0000256" key="3">
    <source>
        <dbReference type="ARBA" id="ARBA00022723"/>
    </source>
</evidence>
<dbReference type="Gene3D" id="3.90.79.10">
    <property type="entry name" value="Nucleoside Triphosphate Pyrophosphohydrolase"/>
    <property type="match status" value="1"/>
</dbReference>
<sequence length="273" mass="30014">MSGPAVLSSTLLSLRSPLTRQALDTLRTALASNDAPSRHPVSDVNGINASTGKQGQAAVLLPLCNVNNIPGIILEVRAKSLRSHSGEISFPGGRIDDEDATFLDGALRETQEELGVPRENVEIIGKLWPAELNLRGNMRVWPYVGFVHPEHRENALSLRPDEPLPSVNLASLRKDRSQDEVAAVFQLPLSELVSPKRLLPHKFRDKAQYWAIDVTDLVHEADPESVPLEAASAESLPDEVGNGRGERILVWGLTGWYLSLFRDRLDTLAMSDR</sequence>
<organism evidence="8 9">
    <name type="scientific">Hohenbuehelia grisea</name>
    <dbReference type="NCBI Taxonomy" id="104357"/>
    <lineage>
        <taxon>Eukaryota</taxon>
        <taxon>Fungi</taxon>
        <taxon>Dikarya</taxon>
        <taxon>Basidiomycota</taxon>
        <taxon>Agaricomycotina</taxon>
        <taxon>Agaricomycetes</taxon>
        <taxon>Agaricomycetidae</taxon>
        <taxon>Agaricales</taxon>
        <taxon>Pleurotineae</taxon>
        <taxon>Pleurotaceae</taxon>
        <taxon>Hohenbuehelia</taxon>
    </lineage>
</organism>
<dbReference type="InterPro" id="IPR045121">
    <property type="entry name" value="CoAse"/>
</dbReference>
<keyword evidence="5" id="KW-0460">Magnesium</keyword>
<evidence type="ECO:0000256" key="6">
    <source>
        <dbReference type="ARBA" id="ARBA00023211"/>
    </source>
</evidence>
<evidence type="ECO:0000256" key="4">
    <source>
        <dbReference type="ARBA" id="ARBA00022801"/>
    </source>
</evidence>
<dbReference type="InterPro" id="IPR000086">
    <property type="entry name" value="NUDIX_hydrolase_dom"/>
</dbReference>
<keyword evidence="9" id="KW-1185">Reference proteome</keyword>
<proteinExistence type="predicted"/>
<dbReference type="EMBL" id="JASNQZ010000008">
    <property type="protein sequence ID" value="KAL0953518.1"/>
    <property type="molecule type" value="Genomic_DNA"/>
</dbReference>
<feature type="domain" description="Nudix hydrolase" evidence="7">
    <location>
        <begin position="54"/>
        <end position="213"/>
    </location>
</feature>
<keyword evidence="4" id="KW-0378">Hydrolase</keyword>
<dbReference type="Proteomes" id="UP001556367">
    <property type="component" value="Unassembled WGS sequence"/>
</dbReference>
<comment type="cofactor">
    <cofactor evidence="2">
        <name>Mg(2+)</name>
        <dbReference type="ChEBI" id="CHEBI:18420"/>
    </cofactor>
</comment>
<evidence type="ECO:0000313" key="8">
    <source>
        <dbReference type="EMBL" id="KAL0953518.1"/>
    </source>
</evidence>
<dbReference type="CDD" id="cd03426">
    <property type="entry name" value="NUDIX_CoAse_Nudt7"/>
    <property type="match status" value="1"/>
</dbReference>
<evidence type="ECO:0000256" key="1">
    <source>
        <dbReference type="ARBA" id="ARBA00001936"/>
    </source>
</evidence>
<evidence type="ECO:0000259" key="7">
    <source>
        <dbReference type="PROSITE" id="PS51462"/>
    </source>
</evidence>
<reference evidence="9" key="1">
    <citation type="submission" date="2024-06" db="EMBL/GenBank/DDBJ databases">
        <title>Multi-omics analyses provide insights into the biosynthesis of the anticancer antibiotic pleurotin in Hohenbuehelia grisea.</title>
        <authorList>
            <person name="Weaver J.A."/>
            <person name="Alberti F."/>
        </authorList>
    </citation>
    <scope>NUCLEOTIDE SEQUENCE [LARGE SCALE GENOMIC DNA]</scope>
    <source>
        <strain evidence="9">T-177</strain>
    </source>
</reference>
<gene>
    <name evidence="8" type="ORF">HGRIS_004742</name>
</gene>
<evidence type="ECO:0000256" key="2">
    <source>
        <dbReference type="ARBA" id="ARBA00001946"/>
    </source>
</evidence>
<dbReference type="InterPro" id="IPR015797">
    <property type="entry name" value="NUDIX_hydrolase-like_dom_sf"/>
</dbReference>
<comment type="caution">
    <text evidence="8">The sequence shown here is derived from an EMBL/GenBank/DDBJ whole genome shotgun (WGS) entry which is preliminary data.</text>
</comment>
<name>A0ABR3JDM2_9AGAR</name>
<dbReference type="PROSITE" id="PS51462">
    <property type="entry name" value="NUDIX"/>
    <property type="match status" value="1"/>
</dbReference>
<dbReference type="SUPFAM" id="SSF55811">
    <property type="entry name" value="Nudix"/>
    <property type="match status" value="1"/>
</dbReference>